<reference evidence="2" key="1">
    <citation type="submission" date="2021-01" db="EMBL/GenBank/DDBJ databases">
        <title>Caligus Genome Assembly.</title>
        <authorList>
            <person name="Gallardo-Escarate C."/>
        </authorList>
    </citation>
    <scope>NUCLEOTIDE SEQUENCE [LARGE SCALE GENOMIC DNA]</scope>
</reference>
<gene>
    <name evidence="1" type="ORF">FKW44_017598</name>
</gene>
<dbReference type="Proteomes" id="UP000595437">
    <property type="component" value="Chromosome 12"/>
</dbReference>
<protein>
    <submittedName>
        <fullName evidence="1">LOC101463002</fullName>
    </submittedName>
</protein>
<evidence type="ECO:0000313" key="2">
    <source>
        <dbReference type="Proteomes" id="UP000595437"/>
    </source>
</evidence>
<name>A0A7T8JX24_CALRO</name>
<proteinExistence type="predicted"/>
<feature type="non-terminal residue" evidence="1">
    <location>
        <position position="1"/>
    </location>
</feature>
<dbReference type="AlphaFoldDB" id="A0A7T8JX24"/>
<dbReference type="OrthoDB" id="265717at2759"/>
<keyword evidence="2" id="KW-1185">Reference proteome</keyword>
<sequence>IHVKEGIDQIMEELKATDRTNPETLEDFLKKYATLLPETNQLTVKIQYGLVNLFKRQRNESSQNDAAS</sequence>
<evidence type="ECO:0000313" key="1">
    <source>
        <dbReference type="EMBL" id="QQP37361.1"/>
    </source>
</evidence>
<dbReference type="EMBL" id="CP045901">
    <property type="protein sequence ID" value="QQP37361.1"/>
    <property type="molecule type" value="Genomic_DNA"/>
</dbReference>
<organism evidence="1 2">
    <name type="scientific">Caligus rogercresseyi</name>
    <name type="common">Sea louse</name>
    <dbReference type="NCBI Taxonomy" id="217165"/>
    <lineage>
        <taxon>Eukaryota</taxon>
        <taxon>Metazoa</taxon>
        <taxon>Ecdysozoa</taxon>
        <taxon>Arthropoda</taxon>
        <taxon>Crustacea</taxon>
        <taxon>Multicrustacea</taxon>
        <taxon>Hexanauplia</taxon>
        <taxon>Copepoda</taxon>
        <taxon>Siphonostomatoida</taxon>
        <taxon>Caligidae</taxon>
        <taxon>Caligus</taxon>
    </lineage>
</organism>
<accession>A0A7T8JX24</accession>